<evidence type="ECO:0000259" key="1">
    <source>
        <dbReference type="SMART" id="SM00575"/>
    </source>
</evidence>
<dbReference type="InterPro" id="IPR006564">
    <property type="entry name" value="Znf_PMZ"/>
</dbReference>
<sequence length="186" mass="21647">MFQLVGYPCCHAIAAISYHRLNLEDYVEDYFKKEAYLRVYRHMINHVPGMHDYEESSLGIVNPPHVATKVGRPKKVRRRDANDLKDGNVVSRKGLSHTCANCLKTATTKGVVQIQLIQIPEKHRFQLVTLQKQGMNHNIHKLKRFFNFQRILHQHMSHGFPNHFIRRFIKTMYPTTQSSSCSTSCQ</sequence>
<accession>A0AAW2Q1L6</accession>
<dbReference type="AlphaFoldDB" id="A0AAW2Q1L6"/>
<protein>
    <recommendedName>
        <fullName evidence="1">Zinc finger PMZ-type domain-containing protein</fullName>
    </recommendedName>
</protein>
<name>A0AAW2Q1L6_SESRA</name>
<reference evidence="2" key="1">
    <citation type="submission" date="2020-06" db="EMBL/GenBank/DDBJ databases">
        <authorList>
            <person name="Li T."/>
            <person name="Hu X."/>
            <person name="Zhang T."/>
            <person name="Song X."/>
            <person name="Zhang H."/>
            <person name="Dai N."/>
            <person name="Sheng W."/>
            <person name="Hou X."/>
            <person name="Wei L."/>
        </authorList>
    </citation>
    <scope>NUCLEOTIDE SEQUENCE</scope>
    <source>
        <strain evidence="2">G02</strain>
        <tissue evidence="2">Leaf</tissue>
    </source>
</reference>
<reference evidence="2" key="2">
    <citation type="journal article" date="2024" name="Plant">
        <title>Genomic evolution and insights into agronomic trait innovations of Sesamum species.</title>
        <authorList>
            <person name="Miao H."/>
            <person name="Wang L."/>
            <person name="Qu L."/>
            <person name="Liu H."/>
            <person name="Sun Y."/>
            <person name="Le M."/>
            <person name="Wang Q."/>
            <person name="Wei S."/>
            <person name="Zheng Y."/>
            <person name="Lin W."/>
            <person name="Duan Y."/>
            <person name="Cao H."/>
            <person name="Xiong S."/>
            <person name="Wang X."/>
            <person name="Wei L."/>
            <person name="Li C."/>
            <person name="Ma Q."/>
            <person name="Ju M."/>
            <person name="Zhao R."/>
            <person name="Li G."/>
            <person name="Mu C."/>
            <person name="Tian Q."/>
            <person name="Mei H."/>
            <person name="Zhang T."/>
            <person name="Gao T."/>
            <person name="Zhang H."/>
        </authorList>
    </citation>
    <scope>NUCLEOTIDE SEQUENCE</scope>
    <source>
        <strain evidence="2">G02</strain>
    </source>
</reference>
<gene>
    <name evidence="2" type="ORF">Sradi_3852400</name>
</gene>
<proteinExistence type="predicted"/>
<organism evidence="2">
    <name type="scientific">Sesamum radiatum</name>
    <name type="common">Black benniseed</name>
    <dbReference type="NCBI Taxonomy" id="300843"/>
    <lineage>
        <taxon>Eukaryota</taxon>
        <taxon>Viridiplantae</taxon>
        <taxon>Streptophyta</taxon>
        <taxon>Embryophyta</taxon>
        <taxon>Tracheophyta</taxon>
        <taxon>Spermatophyta</taxon>
        <taxon>Magnoliopsida</taxon>
        <taxon>eudicotyledons</taxon>
        <taxon>Gunneridae</taxon>
        <taxon>Pentapetalae</taxon>
        <taxon>asterids</taxon>
        <taxon>lamiids</taxon>
        <taxon>Lamiales</taxon>
        <taxon>Pedaliaceae</taxon>
        <taxon>Sesamum</taxon>
    </lineage>
</organism>
<evidence type="ECO:0000313" key="2">
    <source>
        <dbReference type="EMBL" id="KAL0361679.1"/>
    </source>
</evidence>
<dbReference type="GO" id="GO:0008270">
    <property type="term" value="F:zinc ion binding"/>
    <property type="evidence" value="ECO:0007669"/>
    <property type="project" value="InterPro"/>
</dbReference>
<dbReference type="SMART" id="SM00575">
    <property type="entry name" value="ZnF_PMZ"/>
    <property type="match status" value="1"/>
</dbReference>
<dbReference type="EMBL" id="JACGWJ010000016">
    <property type="protein sequence ID" value="KAL0361679.1"/>
    <property type="molecule type" value="Genomic_DNA"/>
</dbReference>
<feature type="domain" description="Zinc finger PMZ-type" evidence="1">
    <location>
        <begin position="1"/>
        <end position="22"/>
    </location>
</feature>
<comment type="caution">
    <text evidence="2">The sequence shown here is derived from an EMBL/GenBank/DDBJ whole genome shotgun (WGS) entry which is preliminary data.</text>
</comment>